<comment type="caution">
    <text evidence="1">The sequence shown here is derived from an EMBL/GenBank/DDBJ whole genome shotgun (WGS) entry which is preliminary data.</text>
</comment>
<reference evidence="1 2" key="1">
    <citation type="journal article" date="2020" name="BMC Genomics">
        <title>Intraspecific diversification of the crop wild relative Brassica cretica Lam. using demographic model selection.</title>
        <authorList>
            <person name="Kioukis A."/>
            <person name="Michalopoulou V.A."/>
            <person name="Briers L."/>
            <person name="Pirintsos S."/>
            <person name="Studholme D.J."/>
            <person name="Pavlidis P."/>
            <person name="Sarris P.F."/>
        </authorList>
    </citation>
    <scope>NUCLEOTIDE SEQUENCE [LARGE SCALE GENOMIC DNA]</scope>
    <source>
        <strain evidence="2">cv. PFS-1207/04</strain>
    </source>
</reference>
<protein>
    <submittedName>
        <fullName evidence="1">Uncharacterized protein</fullName>
    </submittedName>
</protein>
<dbReference type="Proteomes" id="UP000266723">
    <property type="component" value="Unassembled WGS sequence"/>
</dbReference>
<evidence type="ECO:0000313" key="1">
    <source>
        <dbReference type="EMBL" id="KAF3582837.1"/>
    </source>
</evidence>
<name>A0ABQ7DZ70_BRACR</name>
<sequence>MLGSSSITPSSTDDSSCALVLIMGNMTMGCSAQMIQRRDTTKQSNGSVYGKEELVVKNRFVEIGQC</sequence>
<evidence type="ECO:0000313" key="2">
    <source>
        <dbReference type="Proteomes" id="UP000266723"/>
    </source>
</evidence>
<proteinExistence type="predicted"/>
<gene>
    <name evidence="1" type="ORF">DY000_02033358</name>
</gene>
<accession>A0ABQ7DZ70</accession>
<organism evidence="1 2">
    <name type="scientific">Brassica cretica</name>
    <name type="common">Mustard</name>
    <dbReference type="NCBI Taxonomy" id="69181"/>
    <lineage>
        <taxon>Eukaryota</taxon>
        <taxon>Viridiplantae</taxon>
        <taxon>Streptophyta</taxon>
        <taxon>Embryophyta</taxon>
        <taxon>Tracheophyta</taxon>
        <taxon>Spermatophyta</taxon>
        <taxon>Magnoliopsida</taxon>
        <taxon>eudicotyledons</taxon>
        <taxon>Gunneridae</taxon>
        <taxon>Pentapetalae</taxon>
        <taxon>rosids</taxon>
        <taxon>malvids</taxon>
        <taxon>Brassicales</taxon>
        <taxon>Brassicaceae</taxon>
        <taxon>Brassiceae</taxon>
        <taxon>Brassica</taxon>
    </lineage>
</organism>
<keyword evidence="2" id="KW-1185">Reference proteome</keyword>
<dbReference type="EMBL" id="QGKV02000649">
    <property type="protein sequence ID" value="KAF3582837.1"/>
    <property type="molecule type" value="Genomic_DNA"/>
</dbReference>